<reference evidence="2 3" key="1">
    <citation type="submission" date="2023-01" db="EMBL/GenBank/DDBJ databases">
        <title>Analysis of 21 Apiospora genomes using comparative genomics revels a genus with tremendous synthesis potential of carbohydrate active enzymes and secondary metabolites.</title>
        <authorList>
            <person name="Sorensen T."/>
        </authorList>
    </citation>
    <scope>NUCLEOTIDE SEQUENCE [LARGE SCALE GENOMIC DNA]</scope>
    <source>
        <strain evidence="2 3">CBS 33761</strain>
    </source>
</reference>
<proteinExistence type="inferred from homology"/>
<dbReference type="PANTHER" id="PTHR43591">
    <property type="entry name" value="METHYLTRANSFERASE"/>
    <property type="match status" value="1"/>
</dbReference>
<sequence>MPAPDDVAGGRQTAEVILAADPKLMPELINPDREITGKSILEDDSIEIDGRKFQGYKEDRYFLPNDPEEQDRLDMQHAMMTALLDNQLSCSPNRNPSKVLDIATGTGIWPIEFAQEHPDAEVVGTDLSLIQPAVEYLPPNVSFVKEDAEDDEWTIPKDFDLIHLRAVYTAIKDHGKLIRKMYEHLAPGGWIEVVEARPEVLSFDGTSVGSGIERFGHMVSAGLTRLGRDAFAITQYRDLMREAGFVEYQETVLPLPTSGWPKEMRYKLAGRYQGANVKQALLSGTMHRLFRATGLGEDEIEGHIAQAVQELEYNYVHGYWPIHVVHARKPPL</sequence>
<dbReference type="InterPro" id="IPR029063">
    <property type="entry name" value="SAM-dependent_MTases_sf"/>
</dbReference>
<dbReference type="CDD" id="cd02440">
    <property type="entry name" value="AdoMet_MTases"/>
    <property type="match status" value="1"/>
</dbReference>
<accession>A0ABR1TBP9</accession>
<dbReference type="Gene3D" id="3.40.50.150">
    <property type="entry name" value="Vaccinia Virus protein VP39"/>
    <property type="match status" value="1"/>
</dbReference>
<evidence type="ECO:0000313" key="2">
    <source>
        <dbReference type="EMBL" id="KAK8044039.1"/>
    </source>
</evidence>
<evidence type="ECO:0008006" key="4">
    <source>
        <dbReference type="Google" id="ProtNLM"/>
    </source>
</evidence>
<dbReference type="Proteomes" id="UP001444661">
    <property type="component" value="Unassembled WGS sequence"/>
</dbReference>
<keyword evidence="3" id="KW-1185">Reference proteome</keyword>
<name>A0ABR1TBP9_9PEZI</name>
<dbReference type="SUPFAM" id="SSF53335">
    <property type="entry name" value="S-adenosyl-L-methionine-dependent methyltransferases"/>
    <property type="match status" value="1"/>
</dbReference>
<protein>
    <recommendedName>
        <fullName evidence="4">S-adenosyl-L-methionine-dependent methyltransferase</fullName>
    </recommendedName>
</protein>
<dbReference type="Pfam" id="PF13489">
    <property type="entry name" value="Methyltransf_23"/>
    <property type="match status" value="1"/>
</dbReference>
<comment type="caution">
    <text evidence="2">The sequence shown here is derived from an EMBL/GenBank/DDBJ whole genome shotgun (WGS) entry which is preliminary data.</text>
</comment>
<gene>
    <name evidence="2" type="ORF">PG993_004063</name>
</gene>
<evidence type="ECO:0000313" key="3">
    <source>
        <dbReference type="Proteomes" id="UP001444661"/>
    </source>
</evidence>
<dbReference type="PANTHER" id="PTHR43591:SF10">
    <property type="entry name" value="ABC TRANSMEMBRANE TYPE-1 DOMAIN-CONTAINING PROTEIN-RELATED"/>
    <property type="match status" value="1"/>
</dbReference>
<dbReference type="EMBL" id="JAQQWK010000003">
    <property type="protein sequence ID" value="KAK8044039.1"/>
    <property type="molecule type" value="Genomic_DNA"/>
</dbReference>
<comment type="similarity">
    <text evidence="1">Belongs to the methyltransferase superfamily. LaeA methyltransferase family.</text>
</comment>
<organism evidence="2 3">
    <name type="scientific">Apiospora rasikravindrae</name>
    <dbReference type="NCBI Taxonomy" id="990691"/>
    <lineage>
        <taxon>Eukaryota</taxon>
        <taxon>Fungi</taxon>
        <taxon>Dikarya</taxon>
        <taxon>Ascomycota</taxon>
        <taxon>Pezizomycotina</taxon>
        <taxon>Sordariomycetes</taxon>
        <taxon>Xylariomycetidae</taxon>
        <taxon>Amphisphaeriales</taxon>
        <taxon>Apiosporaceae</taxon>
        <taxon>Apiospora</taxon>
    </lineage>
</organism>
<evidence type="ECO:0000256" key="1">
    <source>
        <dbReference type="ARBA" id="ARBA00038158"/>
    </source>
</evidence>